<reference evidence="2 3" key="1">
    <citation type="journal article" date="2023" name="Nucleic Acids Res.">
        <title>The hologenome of Daphnia magna reveals possible DNA methylation and microbiome-mediated evolution of the host genome.</title>
        <authorList>
            <person name="Chaturvedi A."/>
            <person name="Li X."/>
            <person name="Dhandapani V."/>
            <person name="Marshall H."/>
            <person name="Kissane S."/>
            <person name="Cuenca-Cambronero M."/>
            <person name="Asole G."/>
            <person name="Calvet F."/>
            <person name="Ruiz-Romero M."/>
            <person name="Marangio P."/>
            <person name="Guigo R."/>
            <person name="Rago D."/>
            <person name="Mirbahai L."/>
            <person name="Eastwood N."/>
            <person name="Colbourne J.K."/>
            <person name="Zhou J."/>
            <person name="Mallon E."/>
            <person name="Orsini L."/>
        </authorList>
    </citation>
    <scope>NUCLEOTIDE SEQUENCE [LARGE SCALE GENOMIC DNA]</scope>
    <source>
        <strain evidence="2">LRV0_1</strain>
    </source>
</reference>
<proteinExistence type="predicted"/>
<accession>A0ABQ9YRA1</accession>
<comment type="caution">
    <text evidence="2">The sequence shown here is derived from an EMBL/GenBank/DDBJ whole genome shotgun (WGS) entry which is preliminary data.</text>
</comment>
<gene>
    <name evidence="2" type="ORF">OUZ56_004936</name>
</gene>
<protein>
    <submittedName>
        <fullName evidence="2">Uncharacterized protein</fullName>
    </submittedName>
</protein>
<keyword evidence="3" id="KW-1185">Reference proteome</keyword>
<evidence type="ECO:0000313" key="2">
    <source>
        <dbReference type="EMBL" id="KAK4003154.1"/>
    </source>
</evidence>
<feature type="compositionally biased region" description="Basic and acidic residues" evidence="1">
    <location>
        <begin position="9"/>
        <end position="35"/>
    </location>
</feature>
<dbReference type="Proteomes" id="UP001234178">
    <property type="component" value="Unassembled WGS sequence"/>
</dbReference>
<evidence type="ECO:0000313" key="3">
    <source>
        <dbReference type="Proteomes" id="UP001234178"/>
    </source>
</evidence>
<evidence type="ECO:0000256" key="1">
    <source>
        <dbReference type="SAM" id="MobiDB-lite"/>
    </source>
</evidence>
<organism evidence="2 3">
    <name type="scientific">Daphnia magna</name>
    <dbReference type="NCBI Taxonomy" id="35525"/>
    <lineage>
        <taxon>Eukaryota</taxon>
        <taxon>Metazoa</taxon>
        <taxon>Ecdysozoa</taxon>
        <taxon>Arthropoda</taxon>
        <taxon>Crustacea</taxon>
        <taxon>Branchiopoda</taxon>
        <taxon>Diplostraca</taxon>
        <taxon>Cladocera</taxon>
        <taxon>Anomopoda</taxon>
        <taxon>Daphniidae</taxon>
        <taxon>Daphnia</taxon>
    </lineage>
</organism>
<feature type="region of interest" description="Disordered" evidence="1">
    <location>
        <begin position="1"/>
        <end position="36"/>
    </location>
</feature>
<sequence length="175" mass="19745">MEPDGFFSSEEREEQKKKGESEPEPERAASHKAKADAGLGSTAKKLFVWIHHVPFCFSFIANKEKETHQRTTANKSLINLFSVEASVYSSNFNEESMNVDMPLRPTFTIEETISWLKIEPIFPVNESTIKTMDETKGLWNEGCRCHERDTVCATKTNASKTPAVIILSCALRTDL</sequence>
<name>A0ABQ9YRA1_9CRUS</name>
<dbReference type="EMBL" id="JAOYFB010000001">
    <property type="protein sequence ID" value="KAK4003154.1"/>
    <property type="molecule type" value="Genomic_DNA"/>
</dbReference>